<dbReference type="EMBL" id="QLTW01000038">
    <property type="protein sequence ID" value="MBT9144998.1"/>
    <property type="molecule type" value="Genomic_DNA"/>
</dbReference>
<name>A0A9E2BG80_PSYF1</name>
<dbReference type="GO" id="GO:0004748">
    <property type="term" value="F:ribonucleoside-diphosphate reductase activity, thioredoxin disulfide as acceptor"/>
    <property type="evidence" value="ECO:0007669"/>
    <property type="project" value="UniProtKB-EC"/>
</dbReference>
<evidence type="ECO:0000256" key="2">
    <source>
        <dbReference type="ARBA" id="ARBA00012274"/>
    </source>
</evidence>
<gene>
    <name evidence="7" type="primary">nrdJ</name>
    <name evidence="7" type="ORF">DDT42_00862</name>
</gene>
<organism evidence="7 8">
    <name type="scientific">Psychracetigena formicireducens</name>
    <dbReference type="NCBI Taxonomy" id="2986056"/>
    <lineage>
        <taxon>Bacteria</taxon>
        <taxon>Bacillati</taxon>
        <taxon>Candidatus Lithacetigenota</taxon>
        <taxon>Candidatus Psychracetigena</taxon>
    </lineage>
</organism>
<dbReference type="Pfam" id="PF12637">
    <property type="entry name" value="TSCPD"/>
    <property type="match status" value="1"/>
</dbReference>
<sequence length="174" mass="19523">MAEYNLYATKGPSRRKIPLRELPEGDLVKSLQLAGVNIPPQRKRLSATRESITHKFSIAGHEGYLTVGLYQEGRPGETFITMAKEGSTVGGLMDAFGTSISLCLQYGVPLRVLIEKYRGSRFEPQGHTENPEIAVASSITDYIVRWMGKQFLPEDVQRELNLNYQPSLEIENHD</sequence>
<dbReference type="GO" id="GO:0000166">
    <property type="term" value="F:nucleotide binding"/>
    <property type="evidence" value="ECO:0007669"/>
    <property type="project" value="UniProtKB-KW"/>
</dbReference>
<evidence type="ECO:0000256" key="1">
    <source>
        <dbReference type="ARBA" id="ARBA00007405"/>
    </source>
</evidence>
<keyword evidence="7" id="KW-0560">Oxidoreductase</keyword>
<comment type="catalytic activity">
    <reaction evidence="5">
        <text>a 2'-deoxyribonucleoside 5'-diphosphate + [thioredoxin]-disulfide + H2O = a ribonucleoside 5'-diphosphate + [thioredoxin]-dithiol</text>
        <dbReference type="Rhea" id="RHEA:23252"/>
        <dbReference type="Rhea" id="RHEA-COMP:10698"/>
        <dbReference type="Rhea" id="RHEA-COMP:10700"/>
        <dbReference type="ChEBI" id="CHEBI:15377"/>
        <dbReference type="ChEBI" id="CHEBI:29950"/>
        <dbReference type="ChEBI" id="CHEBI:50058"/>
        <dbReference type="ChEBI" id="CHEBI:57930"/>
        <dbReference type="ChEBI" id="CHEBI:73316"/>
        <dbReference type="EC" id="1.17.4.1"/>
    </reaction>
</comment>
<evidence type="ECO:0000259" key="6">
    <source>
        <dbReference type="Pfam" id="PF12637"/>
    </source>
</evidence>
<dbReference type="EC" id="1.17.4.1" evidence="2"/>
<reference evidence="7 8" key="1">
    <citation type="journal article" date="2021" name="bioRxiv">
        <title>Unique metabolic strategies in Hadean analogues reveal hints for primordial physiology.</title>
        <authorList>
            <person name="Nobu M.K."/>
            <person name="Nakai R."/>
            <person name="Tamazawa S."/>
            <person name="Mori H."/>
            <person name="Toyoda A."/>
            <person name="Ijiri A."/>
            <person name="Suzuki S."/>
            <person name="Kurokawa K."/>
            <person name="Kamagata Y."/>
            <person name="Tamaki H."/>
        </authorList>
    </citation>
    <scope>NUCLEOTIDE SEQUENCE [LARGE SCALE GENOMIC DNA]</scope>
    <source>
        <strain evidence="7">BS525</strain>
    </source>
</reference>
<evidence type="ECO:0000256" key="5">
    <source>
        <dbReference type="ARBA" id="ARBA00047754"/>
    </source>
</evidence>
<accession>A0A9E2BG80</accession>
<comment type="similarity">
    <text evidence="1">Belongs to the ribonucleoside diphosphate reductase class-2 family.</text>
</comment>
<dbReference type="InterPro" id="IPR024434">
    <property type="entry name" value="TSCPD_dom"/>
</dbReference>
<keyword evidence="3" id="KW-0237">DNA synthesis</keyword>
<dbReference type="Proteomes" id="UP000811545">
    <property type="component" value="Unassembled WGS sequence"/>
</dbReference>
<keyword evidence="4" id="KW-0547">Nucleotide-binding</keyword>
<comment type="caution">
    <text evidence="7">The sequence shown here is derived from an EMBL/GenBank/DDBJ whole genome shotgun (WGS) entry which is preliminary data.</text>
</comment>
<evidence type="ECO:0000256" key="3">
    <source>
        <dbReference type="ARBA" id="ARBA00022634"/>
    </source>
</evidence>
<evidence type="ECO:0000313" key="7">
    <source>
        <dbReference type="EMBL" id="MBT9144998.1"/>
    </source>
</evidence>
<evidence type="ECO:0000313" key="8">
    <source>
        <dbReference type="Proteomes" id="UP000811545"/>
    </source>
</evidence>
<dbReference type="AlphaFoldDB" id="A0A9E2BG80"/>
<proteinExistence type="inferred from homology"/>
<protein>
    <recommendedName>
        <fullName evidence="2">ribonucleoside-diphosphate reductase</fullName>
        <ecNumber evidence="2">1.17.4.1</ecNumber>
    </recommendedName>
</protein>
<evidence type="ECO:0000256" key="4">
    <source>
        <dbReference type="ARBA" id="ARBA00022741"/>
    </source>
</evidence>
<dbReference type="GO" id="GO:0071897">
    <property type="term" value="P:DNA biosynthetic process"/>
    <property type="evidence" value="ECO:0007669"/>
    <property type="project" value="UniProtKB-KW"/>
</dbReference>
<feature type="domain" description="TSCPD" evidence="6">
    <location>
        <begin position="47"/>
        <end position="148"/>
    </location>
</feature>